<dbReference type="EC" id="1.4.4.2" evidence="1"/>
<dbReference type="Gene3D" id="6.20.440.10">
    <property type="match status" value="1"/>
</dbReference>
<dbReference type="GO" id="GO:0005829">
    <property type="term" value="C:cytosol"/>
    <property type="evidence" value="ECO:0007669"/>
    <property type="project" value="TreeGrafter"/>
</dbReference>
<dbReference type="Proteomes" id="UP000325030">
    <property type="component" value="Chromosome"/>
</dbReference>
<feature type="domain" description="Aminotransferase class V" evidence="6">
    <location>
        <begin position="158"/>
        <end position="297"/>
    </location>
</feature>
<keyword evidence="10" id="KW-1185">Reference proteome</keyword>
<dbReference type="GO" id="GO:0016594">
    <property type="term" value="F:glycine binding"/>
    <property type="evidence" value="ECO:0007669"/>
    <property type="project" value="TreeGrafter"/>
</dbReference>
<dbReference type="Gene3D" id="3.90.1150.10">
    <property type="entry name" value="Aspartate Aminotransferase, domain 1"/>
    <property type="match status" value="1"/>
</dbReference>
<evidence type="ECO:0000256" key="5">
    <source>
        <dbReference type="SAM" id="MobiDB-lite"/>
    </source>
</evidence>
<organism evidence="8 10">
    <name type="scientific">Sulfuracidifex tepidarius</name>
    <dbReference type="NCBI Taxonomy" id="1294262"/>
    <lineage>
        <taxon>Archaea</taxon>
        <taxon>Thermoproteota</taxon>
        <taxon>Thermoprotei</taxon>
        <taxon>Sulfolobales</taxon>
        <taxon>Sulfolobaceae</taxon>
        <taxon>Sulfuracidifex</taxon>
    </lineage>
</organism>
<proteinExistence type="predicted"/>
<reference evidence="11" key="1">
    <citation type="submission" date="2018-09" db="EMBL/GenBank/DDBJ databases">
        <title>Complete Genome Sequencing of Sulfolobus sp. JCM 16834.</title>
        <authorList>
            <person name="Kato S."/>
            <person name="Itoh T."/>
            <person name="Ohkuma M."/>
        </authorList>
    </citation>
    <scope>NUCLEOTIDE SEQUENCE [LARGE SCALE GENOMIC DNA]</scope>
    <source>
        <strain evidence="11">IC-007</strain>
    </source>
</reference>
<dbReference type="KEGG" id="step:IC006_1087"/>
<sequence length="501" mass="55638">MWRQAVWDEPLIFEINRTKSRRQGILIPKEEIEEDVSIPDSVRRKEIDLPELTENEVVRHFVRLSQMNYGVDTGMMPLGSCTMKYNPKSEELAQDITGDYHPLQDVNTVQGTLEMIYETQEWLKEVTGMDECSLQVPAGSAGELAGVIMIRKYHLEKESHKDEMLVADTAHGTNPASASMVGYKVVYIKSNEEGLVDVDLLRSTASERTAGFMLTNPNTLGLFEENIGEISKVIHENGGLLYYDGANLNGILGIVRPGDMGFDIVHLNLHKTFGVPHGGGGPGAGALCAKGEMTRYLPYPIVEKAEGKFIMNKPERSIGKISSFNGNIGNVARAYVYIMGLGREGISEIARLSTLATNYLIDRLKDTKLELKSPNRPRKHEVVFSAKKIFDETGISALDIAKGLLDQGFYAPTIYFPPIVEEALMIEPTETESIETLDMFANALLKTIEDAYSNPDSLRRSPSNTAVGRLDQTKANHPSTVTPSYKVEKLRLLLKNDLILK</sequence>
<dbReference type="Proteomes" id="UP000322983">
    <property type="component" value="Chromosome"/>
</dbReference>
<dbReference type="SUPFAM" id="SSF53383">
    <property type="entry name" value="PLP-dependent transferases"/>
    <property type="match status" value="1"/>
</dbReference>
<protein>
    <recommendedName>
        <fullName evidence="1">glycine dehydrogenase (aminomethyl-transferring)</fullName>
        <ecNumber evidence="1">1.4.4.2</ecNumber>
    </recommendedName>
</protein>
<accession>A0A510DU88</accession>
<dbReference type="Pfam" id="PF21478">
    <property type="entry name" value="GcvP2_C"/>
    <property type="match status" value="1"/>
</dbReference>
<dbReference type="GeneID" id="41717408"/>
<dbReference type="RefSeq" id="WP_054845494.1">
    <property type="nucleotide sequence ID" value="NZ_AP018929.1"/>
</dbReference>
<dbReference type="PANTHER" id="PTHR11773:SF1">
    <property type="entry name" value="GLYCINE DEHYDROGENASE (DECARBOXYLATING), MITOCHONDRIAL"/>
    <property type="match status" value="1"/>
</dbReference>
<evidence type="ECO:0000259" key="6">
    <source>
        <dbReference type="Pfam" id="PF00266"/>
    </source>
</evidence>
<dbReference type="InterPro" id="IPR015421">
    <property type="entry name" value="PyrdxlP-dep_Trfase_major"/>
</dbReference>
<evidence type="ECO:0000313" key="10">
    <source>
        <dbReference type="Proteomes" id="UP000322983"/>
    </source>
</evidence>
<dbReference type="EMBL" id="AP018930">
    <property type="protein sequence ID" value="BBG26547.1"/>
    <property type="molecule type" value="Genomic_DNA"/>
</dbReference>
<dbReference type="NCBIfam" id="NF003346">
    <property type="entry name" value="PRK04366.1"/>
    <property type="match status" value="1"/>
</dbReference>
<keyword evidence="3" id="KW-0560">Oxidoreductase</keyword>
<dbReference type="STRING" id="1294262.GCA_001316085_01031"/>
<evidence type="ECO:0000313" key="9">
    <source>
        <dbReference type="EMBL" id="BBG26547.1"/>
    </source>
</evidence>
<dbReference type="Pfam" id="PF00266">
    <property type="entry name" value="Aminotran_5"/>
    <property type="match status" value="1"/>
</dbReference>
<evidence type="ECO:0000256" key="3">
    <source>
        <dbReference type="ARBA" id="ARBA00023002"/>
    </source>
</evidence>
<dbReference type="GO" id="GO:0030170">
    <property type="term" value="F:pyridoxal phosphate binding"/>
    <property type="evidence" value="ECO:0007669"/>
    <property type="project" value="TreeGrafter"/>
</dbReference>
<evidence type="ECO:0000313" key="8">
    <source>
        <dbReference type="EMBL" id="BBG23792.1"/>
    </source>
</evidence>
<name>A0A510DU88_9CREN</name>
<dbReference type="CDD" id="cd00613">
    <property type="entry name" value="GDC-P"/>
    <property type="match status" value="1"/>
</dbReference>
<gene>
    <name evidence="8" type="ORF">IC006_1087</name>
    <name evidence="9" type="ORF">IC007_1062</name>
</gene>
<dbReference type="OrthoDB" id="371967at2157"/>
<dbReference type="EMBL" id="AP018929">
    <property type="protein sequence ID" value="BBG23792.1"/>
    <property type="molecule type" value="Genomic_DNA"/>
</dbReference>
<evidence type="ECO:0000256" key="4">
    <source>
        <dbReference type="ARBA" id="ARBA00049026"/>
    </source>
</evidence>
<feature type="region of interest" description="Disordered" evidence="5">
    <location>
        <begin position="455"/>
        <end position="481"/>
    </location>
</feature>
<dbReference type="InterPro" id="IPR015424">
    <property type="entry name" value="PyrdxlP-dep_Trfase"/>
</dbReference>
<dbReference type="Gene3D" id="3.40.640.10">
    <property type="entry name" value="Type I PLP-dependent aspartate aminotransferase-like (Major domain)"/>
    <property type="match status" value="1"/>
</dbReference>
<feature type="domain" description="Glycine dehydrogenase C-terminal" evidence="7">
    <location>
        <begin position="352"/>
        <end position="449"/>
    </location>
</feature>
<dbReference type="GO" id="GO:0005960">
    <property type="term" value="C:glycine cleavage complex"/>
    <property type="evidence" value="ECO:0007669"/>
    <property type="project" value="TreeGrafter"/>
</dbReference>
<dbReference type="AlphaFoldDB" id="A0A510DU88"/>
<evidence type="ECO:0000256" key="1">
    <source>
        <dbReference type="ARBA" id="ARBA00012134"/>
    </source>
</evidence>
<dbReference type="FunFam" id="3.40.640.10:FF:000224">
    <property type="entry name" value="Probable glycine dehydrogenase (decarboxylating) subunit 2"/>
    <property type="match status" value="1"/>
</dbReference>
<evidence type="ECO:0000313" key="11">
    <source>
        <dbReference type="Proteomes" id="UP000325030"/>
    </source>
</evidence>
<accession>A0A510E248</accession>
<dbReference type="GO" id="GO:0019464">
    <property type="term" value="P:glycine decarboxylation via glycine cleavage system"/>
    <property type="evidence" value="ECO:0007669"/>
    <property type="project" value="TreeGrafter"/>
</dbReference>
<dbReference type="InterPro" id="IPR000192">
    <property type="entry name" value="Aminotrans_V_dom"/>
</dbReference>
<comment type="catalytic activity">
    <reaction evidence="4">
        <text>N(6)-[(R)-lipoyl]-L-lysyl-[glycine-cleavage complex H protein] + glycine + H(+) = N(6)-[(R)-S(8)-aminomethyldihydrolipoyl]-L-lysyl-[glycine-cleavage complex H protein] + CO2</text>
        <dbReference type="Rhea" id="RHEA:24304"/>
        <dbReference type="Rhea" id="RHEA-COMP:10494"/>
        <dbReference type="Rhea" id="RHEA-COMP:10495"/>
        <dbReference type="ChEBI" id="CHEBI:15378"/>
        <dbReference type="ChEBI" id="CHEBI:16526"/>
        <dbReference type="ChEBI" id="CHEBI:57305"/>
        <dbReference type="ChEBI" id="CHEBI:83099"/>
        <dbReference type="ChEBI" id="CHEBI:83143"/>
        <dbReference type="EC" id="1.4.4.2"/>
    </reaction>
</comment>
<feature type="compositionally biased region" description="Polar residues" evidence="5">
    <location>
        <begin position="455"/>
        <end position="466"/>
    </location>
</feature>
<dbReference type="PANTHER" id="PTHR11773">
    <property type="entry name" value="GLYCINE DEHYDROGENASE, DECARBOXYLATING"/>
    <property type="match status" value="1"/>
</dbReference>
<keyword evidence="2" id="KW-0663">Pyridoxal phosphate</keyword>
<evidence type="ECO:0000259" key="7">
    <source>
        <dbReference type="Pfam" id="PF21478"/>
    </source>
</evidence>
<reference evidence="8 10" key="2">
    <citation type="journal article" date="2020" name="Int. J. Syst. Evol. Microbiol.">
        <title>Sulfuracidifex tepidarius gen. nov., sp. nov. and transfer of Sulfolobus metallicus Huber and Stetter 1992 to the genus Sulfuracidifex as Sulfuracidifex metallicus comb. nov.</title>
        <authorList>
            <person name="Itoh T."/>
            <person name="Miura T."/>
            <person name="Sakai H.D."/>
            <person name="Kato S."/>
            <person name="Ohkuma M."/>
            <person name="Takashina T."/>
        </authorList>
    </citation>
    <scope>NUCLEOTIDE SEQUENCE [LARGE SCALE GENOMIC DNA]</scope>
    <source>
        <strain evidence="8 10">IC-006</strain>
        <strain evidence="9">IC-007</strain>
    </source>
</reference>
<dbReference type="InterPro" id="IPR015422">
    <property type="entry name" value="PyrdxlP-dep_Trfase_small"/>
</dbReference>
<dbReference type="InterPro" id="IPR020581">
    <property type="entry name" value="GDC_P"/>
</dbReference>
<dbReference type="GO" id="GO:0004375">
    <property type="term" value="F:glycine dehydrogenase (decarboxylating) activity"/>
    <property type="evidence" value="ECO:0007669"/>
    <property type="project" value="UniProtKB-EC"/>
</dbReference>
<dbReference type="InterPro" id="IPR049316">
    <property type="entry name" value="GDC-P_C"/>
</dbReference>
<dbReference type="FunFam" id="3.90.1150.10:FF:000014">
    <property type="entry name" value="Probable glycine dehydrogenase (decarboxylating) subunit 2"/>
    <property type="match status" value="1"/>
</dbReference>
<evidence type="ECO:0000256" key="2">
    <source>
        <dbReference type="ARBA" id="ARBA00022898"/>
    </source>
</evidence>